<keyword evidence="1" id="KW-0732">Signal</keyword>
<feature type="signal peptide" evidence="1">
    <location>
        <begin position="1"/>
        <end position="26"/>
    </location>
</feature>
<dbReference type="SUPFAM" id="SSF56436">
    <property type="entry name" value="C-type lectin-like"/>
    <property type="match status" value="1"/>
</dbReference>
<gene>
    <name evidence="5" type="ORF">VSS37_02975</name>
</gene>
<evidence type="ECO:0000313" key="5">
    <source>
        <dbReference type="EMBL" id="MEB4589931.1"/>
    </source>
</evidence>
<reference evidence="6" key="1">
    <citation type="submission" date="2023-07" db="EMBL/GenBank/DDBJ databases">
        <title>The carbon used by Thiothrix.</title>
        <authorList>
            <person name="Chen L."/>
        </authorList>
    </citation>
    <scope>NUCLEOTIDE SEQUENCE [LARGE SCALE GENOMIC DNA]</scope>
</reference>
<dbReference type="InterPro" id="IPR051172">
    <property type="entry name" value="Chlamydia_OmcB"/>
</dbReference>
<accession>A0ABU6CSY2</accession>
<dbReference type="RefSeq" id="WP_324693152.1">
    <property type="nucleotide sequence ID" value="NZ_JAYMYJ010000028.1"/>
</dbReference>
<dbReference type="Pfam" id="PF01345">
    <property type="entry name" value="DUF11"/>
    <property type="match status" value="1"/>
</dbReference>
<evidence type="ECO:0000259" key="4">
    <source>
        <dbReference type="Pfam" id="PF19407"/>
    </source>
</evidence>
<dbReference type="PANTHER" id="PTHR34819">
    <property type="entry name" value="LARGE CYSTEINE-RICH PERIPLASMIC PROTEIN OMCB"/>
    <property type="match status" value="1"/>
</dbReference>
<name>A0ABU6CSY2_9GAMM</name>
<dbReference type="NCBIfam" id="TIGR01451">
    <property type="entry name" value="B_ant_repeat"/>
    <property type="match status" value="1"/>
</dbReference>
<evidence type="ECO:0000313" key="6">
    <source>
        <dbReference type="Proteomes" id="UP001308005"/>
    </source>
</evidence>
<dbReference type="Gene3D" id="2.60.40.1140">
    <property type="entry name" value="Collagen-binding surface protein Cna, B-type domain"/>
    <property type="match status" value="1"/>
</dbReference>
<dbReference type="Gene3D" id="3.90.1580.10">
    <property type="entry name" value="paralog of FGE (formylglycine-generating enzyme)"/>
    <property type="match status" value="1"/>
</dbReference>
<dbReference type="EMBL" id="JAYMYJ010000028">
    <property type="protein sequence ID" value="MEB4589931.1"/>
    <property type="molecule type" value="Genomic_DNA"/>
</dbReference>
<protein>
    <submittedName>
        <fullName evidence="5">DUF5979 domain-containing protein</fullName>
    </submittedName>
</protein>
<sequence length="521" mass="55401">MIKISHTTPAWIFLAATLLAVGDAAADSMTLPPGVPAPSFVNSFVLIDDPGNGDDSRSGYGGVNYKYRVSSTQITVGDWVAFLNAVDPNNTMGFEPIDSSCGNDYCYSAYTYNSSATPPWKVTAFTDDGMNMTAAKAAKIPIDWLSLNRVARYMNWLATGNIEQGAFTFAQSGSPLGNRPITAFNAAYPGPRLPLEDELYKAMYWDKANQTYTDYPTSNLQGGEPVLATVNSSGIHNSNPGGALIPGYGGTGHYAQVGQETGNPWGMFDTTGNRHETALSPSAPDTAILRRASAFGSVTDSRYDFRMELPAENRYVSIGYRVWMGVSAPSGTVRISKQVTGGSDPQAFSFKLDCAGTLYDKTGILLHNGETYESDAIPSGTQCTVTETAPTAPAGFTYDPAQYSPSQTVSIVSGQQKTIAVTNTLKPIPPKVDIELNKTIDKSAAKRGDTVIYTLSATNKGPNNATNIAVTDNLPAGVSYVSDNGLAVYGSQVYNHTTGVWMIGNLANGETKVLSIAATIN</sequence>
<dbReference type="InterPro" id="IPR005532">
    <property type="entry name" value="SUMF_dom"/>
</dbReference>
<dbReference type="InterPro" id="IPR001434">
    <property type="entry name" value="OmcB-like_DUF11"/>
</dbReference>
<dbReference type="Pfam" id="PF03781">
    <property type="entry name" value="FGE-sulfatase"/>
    <property type="match status" value="1"/>
</dbReference>
<reference evidence="5 6" key="2">
    <citation type="submission" date="2024-01" db="EMBL/GenBank/DDBJ databases">
        <authorList>
            <person name="Xie X."/>
        </authorList>
    </citation>
    <scope>NUCLEOTIDE SEQUENCE [LARGE SCALE GENOMIC DNA]</scope>
    <source>
        <strain evidence="5">SCUT-1</strain>
    </source>
</reference>
<dbReference type="Pfam" id="PF19407">
    <property type="entry name" value="DUF5979"/>
    <property type="match status" value="1"/>
</dbReference>
<feature type="domain" description="DUF11" evidence="2">
    <location>
        <begin position="433"/>
        <end position="520"/>
    </location>
</feature>
<dbReference type="InterPro" id="IPR016187">
    <property type="entry name" value="CTDL_fold"/>
</dbReference>
<feature type="chain" id="PRO_5045293268" evidence="1">
    <location>
        <begin position="27"/>
        <end position="521"/>
    </location>
</feature>
<dbReference type="InterPro" id="IPR046022">
    <property type="entry name" value="DUF5979"/>
</dbReference>
<dbReference type="InterPro" id="IPR047589">
    <property type="entry name" value="DUF11_rpt"/>
</dbReference>
<evidence type="ECO:0000256" key="1">
    <source>
        <dbReference type="SAM" id="SignalP"/>
    </source>
</evidence>
<keyword evidence="6" id="KW-1185">Reference proteome</keyword>
<evidence type="ECO:0000259" key="3">
    <source>
        <dbReference type="Pfam" id="PF03781"/>
    </source>
</evidence>
<feature type="domain" description="Sulfatase-modifying factor enzyme-like" evidence="3">
    <location>
        <begin position="66"/>
        <end position="276"/>
    </location>
</feature>
<dbReference type="Gene3D" id="2.60.40.1170">
    <property type="entry name" value="Mu homology domain, subdomain B"/>
    <property type="match status" value="1"/>
</dbReference>
<comment type="caution">
    <text evidence="5">The sequence shown here is derived from an EMBL/GenBank/DDBJ whole genome shotgun (WGS) entry which is preliminary data.</text>
</comment>
<evidence type="ECO:0000259" key="2">
    <source>
        <dbReference type="Pfam" id="PF01345"/>
    </source>
</evidence>
<feature type="domain" description="DUF5979" evidence="4">
    <location>
        <begin position="333"/>
        <end position="424"/>
    </location>
</feature>
<proteinExistence type="predicted"/>
<dbReference type="InterPro" id="IPR042095">
    <property type="entry name" value="SUMF_sf"/>
</dbReference>
<dbReference type="PANTHER" id="PTHR34819:SF3">
    <property type="entry name" value="CELL SURFACE PROTEIN"/>
    <property type="match status" value="1"/>
</dbReference>
<dbReference type="Proteomes" id="UP001308005">
    <property type="component" value="Unassembled WGS sequence"/>
</dbReference>
<organism evidence="5 6">
    <name type="scientific">Candidatus Thiothrix phosphatis</name>
    <dbReference type="NCBI Taxonomy" id="3112415"/>
    <lineage>
        <taxon>Bacteria</taxon>
        <taxon>Pseudomonadati</taxon>
        <taxon>Pseudomonadota</taxon>
        <taxon>Gammaproteobacteria</taxon>
        <taxon>Thiotrichales</taxon>
        <taxon>Thiotrichaceae</taxon>
        <taxon>Thiothrix</taxon>
    </lineage>
</organism>